<evidence type="ECO:0000256" key="1">
    <source>
        <dbReference type="ARBA" id="ARBA00022676"/>
    </source>
</evidence>
<reference evidence="5" key="2">
    <citation type="submission" date="2016-01" db="EMBL/GenBank/DDBJ databases">
        <title>Diatom-associated endosymboitic cyanobacterium lacks core nitrogen metabolism enzymes.</title>
        <authorList>
            <person name="Hilton J.A."/>
            <person name="Foster R.A."/>
            <person name="Tripp H.J."/>
            <person name="Carter B.J."/>
            <person name="Zehr J.P."/>
            <person name="Villareal T.A."/>
        </authorList>
    </citation>
    <scope>NUCLEOTIDE SEQUENCE [LARGE SCALE GENOMIC DNA]</scope>
    <source>
        <strain evidence="5">HH01</strain>
    </source>
</reference>
<dbReference type="Proteomes" id="UP000053051">
    <property type="component" value="Unassembled WGS sequence"/>
</dbReference>
<evidence type="ECO:0000256" key="2">
    <source>
        <dbReference type="ARBA" id="ARBA00022679"/>
    </source>
</evidence>
<dbReference type="PANTHER" id="PTHR43363:SF1">
    <property type="entry name" value="HYPOXANTHINE-GUANINE PHOSPHORIBOSYLTRANSFERASE"/>
    <property type="match status" value="1"/>
</dbReference>
<reference evidence="4 5" key="1">
    <citation type="submission" date="2012-05" db="EMBL/GenBank/DDBJ databases">
        <authorList>
            <person name="Hilton J."/>
        </authorList>
    </citation>
    <scope>NUCLEOTIDE SEQUENCE [LARGE SCALE GENOMIC DNA]</scope>
    <source>
        <strain evidence="4 5">HH01</strain>
    </source>
</reference>
<keyword evidence="1 4" id="KW-0328">Glycosyltransferase</keyword>
<dbReference type="SUPFAM" id="SSF53271">
    <property type="entry name" value="PRTase-like"/>
    <property type="match status" value="1"/>
</dbReference>
<feature type="domain" description="Phosphoribosyltransferase" evidence="3">
    <location>
        <begin position="10"/>
        <end position="158"/>
    </location>
</feature>
<comment type="caution">
    <text evidence="4">The sequence shown here is derived from an EMBL/GenBank/DDBJ whole genome shotgun (WGS) entry which is preliminary data.</text>
</comment>
<dbReference type="EC" id="2.4.2.22" evidence="4"/>
<dbReference type="OrthoDB" id="307631at2"/>
<evidence type="ECO:0000313" key="5">
    <source>
        <dbReference type="Proteomes" id="UP000053051"/>
    </source>
</evidence>
<dbReference type="PANTHER" id="PTHR43363">
    <property type="entry name" value="HYPOXANTHINE PHOSPHORIBOSYLTRANSFERASE"/>
    <property type="match status" value="1"/>
</dbReference>
<name>M1WQN1_9NOST</name>
<dbReference type="EMBL" id="CAIY01000016">
    <property type="protein sequence ID" value="CCH66479.1"/>
    <property type="molecule type" value="Genomic_DNA"/>
</dbReference>
<dbReference type="STRING" id="1165094.RINTHH_3240"/>
<dbReference type="InterPro" id="IPR000836">
    <property type="entry name" value="PRTase_dom"/>
</dbReference>
<dbReference type="GO" id="GO:0000310">
    <property type="term" value="F:xanthine phosphoribosyltransferase activity"/>
    <property type="evidence" value="ECO:0007669"/>
    <property type="project" value="UniProtKB-EC"/>
</dbReference>
<evidence type="ECO:0000313" key="4">
    <source>
        <dbReference type="EMBL" id="CCH66479.1"/>
    </source>
</evidence>
<accession>M1WQN1</accession>
<keyword evidence="5" id="KW-1185">Reference proteome</keyword>
<dbReference type="CDD" id="cd06223">
    <property type="entry name" value="PRTases_typeI"/>
    <property type="match status" value="1"/>
</dbReference>
<dbReference type="AlphaFoldDB" id="M1WQN1"/>
<evidence type="ECO:0000259" key="3">
    <source>
        <dbReference type="Pfam" id="PF00156"/>
    </source>
</evidence>
<dbReference type="InterPro" id="IPR029057">
    <property type="entry name" value="PRTase-like"/>
</dbReference>
<proteinExistence type="predicted"/>
<gene>
    <name evidence="4" type="ORF">RINTHH_3240</name>
</gene>
<dbReference type="Pfam" id="PF00156">
    <property type="entry name" value="Pribosyltran"/>
    <property type="match status" value="1"/>
</dbReference>
<organism evidence="4 5">
    <name type="scientific">Richelia intracellularis HH01</name>
    <dbReference type="NCBI Taxonomy" id="1165094"/>
    <lineage>
        <taxon>Bacteria</taxon>
        <taxon>Bacillati</taxon>
        <taxon>Cyanobacteriota</taxon>
        <taxon>Cyanophyceae</taxon>
        <taxon>Nostocales</taxon>
        <taxon>Nostocaceae</taxon>
        <taxon>Richelia</taxon>
    </lineage>
</organism>
<protein>
    <submittedName>
        <fullName evidence="4">Xanthine-guanine phosphoribosyltransferase</fullName>
        <ecNumber evidence="4">2.4.2.22</ecNumber>
    </submittedName>
</protein>
<dbReference type="Gene3D" id="3.40.50.2020">
    <property type="match status" value="1"/>
</dbReference>
<sequence length="188" mass="22102">MSIMLDSEVSWSDYYQKIERLAVKIYESGWEFNQIVCLARGGLRVGDILSRIYNKPLAILATSSYSGMGQQEREKLNFARHLTMIKEHLGLRILLVDDLVDSGMTLQKTVPWLHKYSHNPIEEIRTAVIWYKAHSIFIPDYHIDYLSGNTWIHQPFETYELMNPEDIVAKYRENKKMQRKGIKVDDRH</sequence>
<keyword evidence="2 4" id="KW-0808">Transferase</keyword>